<name>A0ABC8KHR8_ERUVS</name>
<feature type="region of interest" description="Disordered" evidence="1">
    <location>
        <begin position="103"/>
        <end position="144"/>
    </location>
</feature>
<protein>
    <submittedName>
        <fullName evidence="2">Uncharacterized protein</fullName>
    </submittedName>
</protein>
<dbReference type="EMBL" id="CAKOAT010206043">
    <property type="protein sequence ID" value="CAH8355280.1"/>
    <property type="molecule type" value="Genomic_DNA"/>
</dbReference>
<dbReference type="AlphaFoldDB" id="A0ABC8KHR8"/>
<keyword evidence="3" id="KW-1185">Reference proteome</keyword>
<organism evidence="2 3">
    <name type="scientific">Eruca vesicaria subsp. sativa</name>
    <name type="common">Garden rocket</name>
    <name type="synonym">Eruca sativa</name>
    <dbReference type="NCBI Taxonomy" id="29727"/>
    <lineage>
        <taxon>Eukaryota</taxon>
        <taxon>Viridiplantae</taxon>
        <taxon>Streptophyta</taxon>
        <taxon>Embryophyta</taxon>
        <taxon>Tracheophyta</taxon>
        <taxon>Spermatophyta</taxon>
        <taxon>Magnoliopsida</taxon>
        <taxon>eudicotyledons</taxon>
        <taxon>Gunneridae</taxon>
        <taxon>Pentapetalae</taxon>
        <taxon>rosids</taxon>
        <taxon>malvids</taxon>
        <taxon>Brassicales</taxon>
        <taxon>Brassicaceae</taxon>
        <taxon>Brassiceae</taxon>
        <taxon>Eruca</taxon>
    </lineage>
</organism>
<reference evidence="2 3" key="1">
    <citation type="submission" date="2022-03" db="EMBL/GenBank/DDBJ databases">
        <authorList>
            <person name="Macdonald S."/>
            <person name="Ahmed S."/>
            <person name="Newling K."/>
        </authorList>
    </citation>
    <scope>NUCLEOTIDE SEQUENCE [LARGE SCALE GENOMIC DNA]</scope>
</reference>
<dbReference type="CDD" id="cd00590">
    <property type="entry name" value="RRM_SF"/>
    <property type="match status" value="1"/>
</dbReference>
<feature type="compositionally biased region" description="Low complexity" evidence="1">
    <location>
        <begin position="103"/>
        <end position="112"/>
    </location>
</feature>
<feature type="compositionally biased region" description="Low complexity" evidence="1">
    <location>
        <begin position="132"/>
        <end position="144"/>
    </location>
</feature>
<comment type="caution">
    <text evidence="2">The sequence shown here is derived from an EMBL/GenBank/DDBJ whole genome shotgun (WGS) entry which is preliminary data.</text>
</comment>
<evidence type="ECO:0000313" key="2">
    <source>
        <dbReference type="EMBL" id="CAH8355280.1"/>
    </source>
</evidence>
<gene>
    <name evidence="2" type="ORF">ERUC_LOCUS21035</name>
</gene>
<proteinExistence type="predicted"/>
<accession>A0ABC8KHR8</accession>
<evidence type="ECO:0000313" key="3">
    <source>
        <dbReference type="Proteomes" id="UP001642260"/>
    </source>
</evidence>
<sequence length="144" mass="15757">MANLSPQTTKISHIIKFFKYIGGVVSVRLIVNRQAKLQAQFSQMRPAFIPGMGPRIPMFPGGAPGPGQQFFYGQGPPQMMPHQAGFGYQPQMVPGMRPGYFGPMMQPGQQGPRSGGRRSGDGSMRHQPQHPMPFMQPQMMQGGG</sequence>
<dbReference type="Proteomes" id="UP001642260">
    <property type="component" value="Unassembled WGS sequence"/>
</dbReference>
<evidence type="ECO:0000256" key="1">
    <source>
        <dbReference type="SAM" id="MobiDB-lite"/>
    </source>
</evidence>